<dbReference type="Pfam" id="PF02738">
    <property type="entry name" value="MoCoBD_1"/>
    <property type="match status" value="1"/>
</dbReference>
<dbReference type="InterPro" id="IPR052516">
    <property type="entry name" value="N-heterocyclic_Hydroxylase"/>
</dbReference>
<dbReference type="PANTHER" id="PTHR47495:SF1">
    <property type="entry name" value="BLL3820 PROTEIN"/>
    <property type="match status" value="1"/>
</dbReference>
<dbReference type="InterPro" id="IPR008274">
    <property type="entry name" value="AldOxase/xan_DH_MoCoBD1"/>
</dbReference>
<keyword evidence="3" id="KW-1185">Reference proteome</keyword>
<evidence type="ECO:0000259" key="1">
    <source>
        <dbReference type="SMART" id="SM01008"/>
    </source>
</evidence>
<dbReference type="Gene3D" id="3.30.365.10">
    <property type="entry name" value="Aldehyde oxidase/xanthine dehydrogenase, molybdopterin binding domain"/>
    <property type="match status" value="4"/>
</dbReference>
<dbReference type="RefSeq" id="WP_009184259.1">
    <property type="nucleotide sequence ID" value="NZ_AMGM01000012.1"/>
</dbReference>
<reference evidence="2 3" key="1">
    <citation type="journal article" date="2012" name="J. Bacteriol.">
        <title>Draft Genome Sequence of Cecembia lonarensis Strain LW9T, Isolated from Lonar Lake, a Haloalkaline Lake in India.</title>
        <authorList>
            <person name="Shivaji S."/>
            <person name="Ara S."/>
            <person name="Singh A."/>
            <person name="Pinnaka A.K."/>
        </authorList>
    </citation>
    <scope>NUCLEOTIDE SEQUENCE [LARGE SCALE GENOMIC DNA]</scope>
    <source>
        <strain evidence="2 3">LW9</strain>
    </source>
</reference>
<dbReference type="Gene3D" id="3.90.1170.50">
    <property type="entry name" value="Aldehyde oxidase/xanthine dehydrogenase, a/b hammerhead"/>
    <property type="match status" value="1"/>
</dbReference>
<evidence type="ECO:0000313" key="3">
    <source>
        <dbReference type="Proteomes" id="UP000004478"/>
    </source>
</evidence>
<protein>
    <submittedName>
        <fullName evidence="2">Isoquinoline 1-oxidoreductase subunit beta</fullName>
        <ecNumber evidence="2">1.3.99.16</ecNumber>
    </submittedName>
</protein>
<name>K1LDK8_CECL9</name>
<dbReference type="OrthoDB" id="605889at2"/>
<keyword evidence="2" id="KW-0560">Oxidoreductase</keyword>
<dbReference type="Proteomes" id="UP000004478">
    <property type="component" value="Unassembled WGS sequence"/>
</dbReference>
<evidence type="ECO:0000313" key="2">
    <source>
        <dbReference type="EMBL" id="EKB50212.1"/>
    </source>
</evidence>
<dbReference type="PIRSF" id="PIRSF036389">
    <property type="entry name" value="IOR_B"/>
    <property type="match status" value="1"/>
</dbReference>
<dbReference type="SMART" id="SM01008">
    <property type="entry name" value="Ald_Xan_dh_C"/>
    <property type="match status" value="1"/>
</dbReference>
<dbReference type="GO" id="GO:0047121">
    <property type="term" value="F:isoquinoline 1-oxidoreductase activity"/>
    <property type="evidence" value="ECO:0007669"/>
    <property type="project" value="UniProtKB-EC"/>
</dbReference>
<dbReference type="AlphaFoldDB" id="K1LDK8"/>
<proteinExistence type="predicted"/>
<dbReference type="InterPro" id="IPR000674">
    <property type="entry name" value="Ald_Oxase/Xan_DH_a/b"/>
</dbReference>
<dbReference type="EMBL" id="AMGM01000012">
    <property type="protein sequence ID" value="EKB50212.1"/>
    <property type="molecule type" value="Genomic_DNA"/>
</dbReference>
<dbReference type="InterPro" id="IPR037165">
    <property type="entry name" value="AldOxase/xan_DH_Mopterin-bd_sf"/>
</dbReference>
<sequence>MHLPNTDRRTFLKTTGQFLIGFNLFPLLNCSPSEKDPNILQAYSGIPERPHGGRDLIDSWIRLDAEGHVTVLTGKKELGQGIRTALIQIAADELEVDIQRCHIINGDTGQTANEGYTSGSNSIEGSGKAIREAAAEAKFFLLQLASAKLECSLEDLNLSDGTIEGLQNKKTSYWELLDGQYYEKTISGEAPILDNKRHQYVGKPIPRADILELVKGKAHFVHDLRLPDMVHARVLHPPTYGARLLSIDKAKVEALPGVLGIFVDGSFIAVIAEREFQAVKAWEKLKESTVWEKPSINPLPDRLFADMRSKAQKPEIIQENPNISEKLNNSPIRLKSAFQRPYHMHGSAGPSCALAKWEEEKLTVWSPTQGVYPLQSTLADLFQVELTNIRCIGVPGSGCYGHNGADDVSAEAALIAKAFPGKTIRLQWMREDEHQWEPYGSAMIMELEAGVSKEGMIQAWDSKIWSDSHSTRARGDAGHFISARYLENPFEFKKGGFSGGAYRNAIPLYDIPALNLKLFNYDGPLRSSALRGLGAYANIFALESFMDELAETSDMDPFTFRINNLKDERAIAVLEELKSKTNWNAMGRSGNEGYGIAFAKYKNTAAYFAVMAEVEKDPERKSFKLTRMVGVIEAGQCINPDGIINQTEGGMIQSASWTLIEAVKYDEHGFLSKDWNSYPILRTNDVPEVEVYVINRPELPPLGAGEAAQGPVAAAIANAVFDCTGTRIRELPITAEKINW</sequence>
<dbReference type="Pfam" id="PF20256">
    <property type="entry name" value="MoCoBD_2"/>
    <property type="match status" value="2"/>
</dbReference>
<gene>
    <name evidence="2" type="primary">iorB_1</name>
    <name evidence="2" type="ORF">B879_01218</name>
</gene>
<organism evidence="2 3">
    <name type="scientific">Cecembia lonarensis (strain CCUG 58316 / KCTC 22772 / LW9)</name>
    <dbReference type="NCBI Taxonomy" id="1225176"/>
    <lineage>
        <taxon>Bacteria</taxon>
        <taxon>Pseudomonadati</taxon>
        <taxon>Bacteroidota</taxon>
        <taxon>Cytophagia</taxon>
        <taxon>Cytophagales</taxon>
        <taxon>Cyclobacteriaceae</taxon>
        <taxon>Cecembia</taxon>
    </lineage>
</organism>
<dbReference type="InterPro" id="IPR046867">
    <property type="entry name" value="AldOxase/xan_DH_MoCoBD2"/>
</dbReference>
<dbReference type="PANTHER" id="PTHR47495">
    <property type="entry name" value="ALDEHYDE DEHYDROGENASE"/>
    <property type="match status" value="1"/>
</dbReference>
<dbReference type="EC" id="1.3.99.16" evidence="2"/>
<dbReference type="SUPFAM" id="SSF56003">
    <property type="entry name" value="Molybdenum cofactor-binding domain"/>
    <property type="match status" value="2"/>
</dbReference>
<feature type="domain" description="Aldehyde oxidase/xanthine dehydrogenase a/b hammerhead" evidence="1">
    <location>
        <begin position="215"/>
        <end position="300"/>
    </location>
</feature>
<comment type="caution">
    <text evidence="2">The sequence shown here is derived from an EMBL/GenBank/DDBJ whole genome shotgun (WGS) entry which is preliminary data.</text>
</comment>
<dbReference type="InterPro" id="IPR012368">
    <property type="entry name" value="OxRdtase_Mopterin-bd_su_IorB"/>
</dbReference>
<accession>K1LDK8</accession>
<dbReference type="PATRIC" id="fig|1225176.3.peg.1299"/>